<organism evidence="3 4">
    <name type="scientific">Dovyalis caffra</name>
    <dbReference type="NCBI Taxonomy" id="77055"/>
    <lineage>
        <taxon>Eukaryota</taxon>
        <taxon>Viridiplantae</taxon>
        <taxon>Streptophyta</taxon>
        <taxon>Embryophyta</taxon>
        <taxon>Tracheophyta</taxon>
        <taxon>Spermatophyta</taxon>
        <taxon>Magnoliopsida</taxon>
        <taxon>eudicotyledons</taxon>
        <taxon>Gunneridae</taxon>
        <taxon>Pentapetalae</taxon>
        <taxon>rosids</taxon>
        <taxon>fabids</taxon>
        <taxon>Malpighiales</taxon>
        <taxon>Salicaceae</taxon>
        <taxon>Flacourtieae</taxon>
        <taxon>Dovyalis</taxon>
    </lineage>
</organism>
<comment type="caution">
    <text evidence="3">The sequence shown here is derived from an EMBL/GenBank/DDBJ whole genome shotgun (WGS) entry which is preliminary data.</text>
</comment>
<feature type="domain" description="OST48 N-terminal" evidence="2">
    <location>
        <begin position="5"/>
        <end position="113"/>
    </location>
</feature>
<dbReference type="InterPro" id="IPR055457">
    <property type="entry name" value="OST48_N"/>
</dbReference>
<dbReference type="AlphaFoldDB" id="A0AAV1SBA5"/>
<comment type="function">
    <text evidence="1">Subunit of the oligosaccharyl transferase (OST) complex that catalyzes the initial transfer of a defined glycan (Glc(3)Man(9)GlcNAc(2) in eukaryotes) from the lipid carrier dolichol-pyrophosphate to an asparagine residue within an Asn-X-Ser/Thr consensus motif in nascent polypeptide chains, the first step in protein N-glycosylation. N-glycosylation occurs cotranslationally and the complex associates with the Sec61 complex at the channel-forming translocon complex that mediates protein translocation across the endoplasmic reticulum (ER).</text>
</comment>
<comment type="subunit">
    <text evidence="1">Component of the oligosaccharyltransferase (OST) complex.</text>
</comment>
<dbReference type="GO" id="GO:0008250">
    <property type="term" value="C:oligosaccharyltransferase complex"/>
    <property type="evidence" value="ECO:0007669"/>
    <property type="project" value="TreeGrafter"/>
</dbReference>
<dbReference type="PANTHER" id="PTHR10830">
    <property type="entry name" value="DOLICHYL-DIPHOSPHOOLIGOSACCHARIDE--PROTEIN GLYCOSYLTRANSFERASE 48 KDA SUBUNIT"/>
    <property type="match status" value="1"/>
</dbReference>
<protein>
    <recommendedName>
        <fullName evidence="1">Dolichyl-diphosphooligosaccharide--protein glycosyltransferase 48 kDa subunit</fullName>
        <shortName evidence="1">Oligosaccharyl transferase 48 kDa subunit</shortName>
    </recommendedName>
</protein>
<dbReference type="Pfam" id="PF03345">
    <property type="entry name" value="OST48_N"/>
    <property type="match status" value="1"/>
</dbReference>
<evidence type="ECO:0000256" key="1">
    <source>
        <dbReference type="RuleBase" id="RU361142"/>
    </source>
</evidence>
<accession>A0AAV1SBA5</accession>
<dbReference type="GO" id="GO:0018279">
    <property type="term" value="P:protein N-linked glycosylation via asparagine"/>
    <property type="evidence" value="ECO:0007669"/>
    <property type="project" value="UniProtKB-UniRule"/>
</dbReference>
<dbReference type="PANTHER" id="PTHR10830:SF5">
    <property type="entry name" value="DOLICHYL-DIPHOSPHOOLIGOSACCHARIDE--PROTEIN GLYCOSYLTRANSFERASE 48 KDA SUBUNIT"/>
    <property type="match status" value="1"/>
</dbReference>
<gene>
    <name evidence="3" type="ORF">DCAF_LOCUS20370</name>
</gene>
<keyword evidence="1" id="KW-0256">Endoplasmic reticulum</keyword>
<comment type="pathway">
    <text evidence="1">Protein modification; protein glycosylation.</text>
</comment>
<evidence type="ECO:0000313" key="4">
    <source>
        <dbReference type="Proteomes" id="UP001314170"/>
    </source>
</evidence>
<name>A0AAV1SBA5_9ROSI</name>
<evidence type="ECO:0000313" key="3">
    <source>
        <dbReference type="EMBL" id="CAK7347682.1"/>
    </source>
</evidence>
<dbReference type="InterPro" id="IPR005013">
    <property type="entry name" value="DDOST_48_kDa_subunit"/>
</dbReference>
<dbReference type="Proteomes" id="UP001314170">
    <property type="component" value="Unassembled WGS sequence"/>
</dbReference>
<keyword evidence="4" id="KW-1185">Reference proteome</keyword>
<proteinExistence type="inferred from homology"/>
<reference evidence="3 4" key="1">
    <citation type="submission" date="2024-01" db="EMBL/GenBank/DDBJ databases">
        <authorList>
            <person name="Waweru B."/>
        </authorList>
    </citation>
    <scope>NUCLEOTIDE SEQUENCE [LARGE SCALE GENOMIC DNA]</scope>
</reference>
<comment type="similarity">
    <text evidence="1">Belongs to the DDOST 48 kDa subunit family.</text>
</comment>
<dbReference type="EMBL" id="CAWUPB010001173">
    <property type="protein sequence ID" value="CAK7347682.1"/>
    <property type="molecule type" value="Genomic_DNA"/>
</dbReference>
<sequence>MASGRIGGALDLAVVLDFVDLGHDLIIAANTSASDLIKSVATECGVDFDEDPFAMVIDHKSYAVVETEGDHTLIAADDFIESDVIFGERKIEIKQAPVLFKGIAHSLNSAKSLVRSRSNESWFISLLMRLDENLFKGKAKGLINFSFKERGTKMQ</sequence>
<evidence type="ECO:0000259" key="2">
    <source>
        <dbReference type="Pfam" id="PF03345"/>
    </source>
</evidence>
<comment type="subcellular location">
    <subcellularLocation>
        <location evidence="1">Endoplasmic reticulum membrane</location>
        <topology evidence="1">Single-pass type I membrane protein</topology>
    </subcellularLocation>
</comment>